<protein>
    <submittedName>
        <fullName evidence="2">Uncharacterized protein</fullName>
    </submittedName>
</protein>
<comment type="caution">
    <text evidence="2">The sequence shown here is derived from an EMBL/GenBank/DDBJ whole genome shotgun (WGS) entry which is preliminary data.</text>
</comment>
<feature type="compositionally biased region" description="Basic and acidic residues" evidence="1">
    <location>
        <begin position="165"/>
        <end position="178"/>
    </location>
</feature>
<dbReference type="EMBL" id="BKCJ010231790">
    <property type="protein sequence ID" value="GEZ01200.1"/>
    <property type="molecule type" value="Genomic_DNA"/>
</dbReference>
<accession>A0A699I2Z3</accession>
<feature type="region of interest" description="Disordered" evidence="1">
    <location>
        <begin position="134"/>
        <end position="191"/>
    </location>
</feature>
<sequence length="191" mass="21858">MVTALTETVKDNNKEVYLEYNKTGKSVNVTTPLTNEEEITSCKGWVHVSEIMPKTVCPIVARFYEVHDNALRKARESVAGDEDYIHKSLLDYEAEFGQQLHFVILWRFKTQSESPKWWEQEVPKFLKPNASKISKTSRSSSFNTESENASFNLNVDAEDDDENEMHEVPRPIGRDKAKGSKKKGFGSSDHR</sequence>
<gene>
    <name evidence="2" type="ORF">Tci_473173</name>
</gene>
<evidence type="ECO:0000313" key="2">
    <source>
        <dbReference type="EMBL" id="GEZ01200.1"/>
    </source>
</evidence>
<reference evidence="2" key="1">
    <citation type="journal article" date="2019" name="Sci. Rep.">
        <title>Draft genome of Tanacetum cinerariifolium, the natural source of mosquito coil.</title>
        <authorList>
            <person name="Yamashiro T."/>
            <person name="Shiraishi A."/>
            <person name="Satake H."/>
            <person name="Nakayama K."/>
        </authorList>
    </citation>
    <scope>NUCLEOTIDE SEQUENCE</scope>
</reference>
<feature type="compositionally biased region" description="Low complexity" evidence="1">
    <location>
        <begin position="134"/>
        <end position="148"/>
    </location>
</feature>
<evidence type="ECO:0000256" key="1">
    <source>
        <dbReference type="SAM" id="MobiDB-lite"/>
    </source>
</evidence>
<name>A0A699I2Z3_TANCI</name>
<organism evidence="2">
    <name type="scientific">Tanacetum cinerariifolium</name>
    <name type="common">Dalmatian daisy</name>
    <name type="synonym">Chrysanthemum cinerariifolium</name>
    <dbReference type="NCBI Taxonomy" id="118510"/>
    <lineage>
        <taxon>Eukaryota</taxon>
        <taxon>Viridiplantae</taxon>
        <taxon>Streptophyta</taxon>
        <taxon>Embryophyta</taxon>
        <taxon>Tracheophyta</taxon>
        <taxon>Spermatophyta</taxon>
        <taxon>Magnoliopsida</taxon>
        <taxon>eudicotyledons</taxon>
        <taxon>Gunneridae</taxon>
        <taxon>Pentapetalae</taxon>
        <taxon>asterids</taxon>
        <taxon>campanulids</taxon>
        <taxon>Asterales</taxon>
        <taxon>Asteraceae</taxon>
        <taxon>Asteroideae</taxon>
        <taxon>Anthemideae</taxon>
        <taxon>Anthemidinae</taxon>
        <taxon>Tanacetum</taxon>
    </lineage>
</organism>
<dbReference type="AlphaFoldDB" id="A0A699I2Z3"/>
<proteinExistence type="predicted"/>